<feature type="compositionally biased region" description="Low complexity" evidence="2">
    <location>
        <begin position="740"/>
        <end position="752"/>
    </location>
</feature>
<evidence type="ECO:0000313" key="3">
    <source>
        <dbReference type="EMBL" id="TRM66852.1"/>
    </source>
</evidence>
<protein>
    <submittedName>
        <fullName evidence="3">Uncharacterized protein</fullName>
    </submittedName>
</protein>
<sequence>MLSSIISYRPKRRTKGNSVRSPFAKYQFDTGPSHPYASQELIASSESRDGASSSLDHDPSRSHSFAHIPSPATRLNLDLSGSPLAGCFPEHMFSDKPPRDTVTKHDATTKTNILTEGQQNGDGEDDESLGSTSEELVASLEAMTASTFVLSTPRLPAFGRPSPAPLLIPGGKAHPLGSPRPSADDAASIRSGVTIARALFSNPYALSDRGRYASGSSSLMTRQDSATLAPGEHPFMTRTASGNSHRRPGHSRLPSGSSIASRQAAGSYAPSRQVLGMPAVHGVSPMLSVPPVPPMPPDTELLFSQLSGILTPTSYAGSSRTQSVQSSKRLSGQGSIADPARNSGAHSGQNSRTHSQSSKTHSVHSTSTSPSAYSDAPGNVPGSAEPTVSYSKILNRENEPDAEDADHAADLSGGDKIVATKCGDIVAATNSSLQTESSSALSHASTYMVHSQASSAHPDTIVPDPEDPTSPLASGPQPIFVPPGQRQFERRSPTIRMAGQAASREAGASTNEAVPSGVSPVVAQAAPAFSDVVARMENGAFRPTFTPITEETGSPPTSDLASAGLIDEPNGLSPDYISAGQPDKSPEPLKAFHAPWDDQPSQRQPQVVCSRNAALAPSPLQSPRSRFPSGVLSPATDSPLFPPSAASPEVSPISRAGPTSPGGRQHDIKRKRESMVLGHGRVVSTSSLLPISDRLHSTSLSRSPSTPQDHRTSMNSRQRSGILPDVTSPGRRDTLNNVPTSGASSGSSSTASETRKRSSTLSGVRRLPTIERSPTVSGIDDAHRSRSASLSGPPSGPTSTLARQMLLNRTASSVQGDRPLRKFSLLGDRPGTSPGALPPHDEGRGEASVRPTSADIISDTRDAGFTSHWDAADGDGNPHEWSQNHKALPAIPLNAAPSPSPIDTPHHTQGSLPPETKDYEAVRESPRPNGCCPSLPVVRPSEGPQARQTNDSQSQVERQPDTGDSQPTEMHRIMERRVEIFEHVLPPPAPLRVPSTTRHMRAPRTPSLSGPRPPAAMSPSRTLVPQDGITMSPAAHSPIQVHSTQLLSHSIPSHQQHSVLAPTLVTIPSSSAFSEDAKSATSTEPPHRAPRLQPAVVTDLAAYEGGTPYHSATEHDSPTRASVLGSPPPYYTVFWDYHPEADIHRGQSEQIPSDGDHRADVSSPRAAATSSGGASRRVRVRPPLPAGPRLPAQRHLNGTSATAKPPLLAGSWTSIDGSSSSSALQTSSARWRGYSLDVAKLVLSSEELQSTVSHAIRQSARSSSIRLLRPEEVQAEIPIELGRLEARRGEIKAQIVSLKRAREQLLSSLASQSEDTHAQSFVRQLVEDLRNVSSRLDKLAQDFDAAGEQIMRLTSILHIHQSSALSMALRKLNNSFQRKCAETEDLRERVAETEAERNEAWQHASAVAQELDDMCAKSEGPTPVSSRRSSRVLASRKSSMRVSKAGLRRSSSNIRASTISSGVKSVYSPDGDAVPPVPQLPCRRCESAMQRPRALSATTMRTKDVSLSVVSHRVQSTLQGDVLRSSRSVSLPSFRGINDMADFDRQALLTGLGLPCRPSIDYL</sequence>
<accession>A0A550CPW4</accession>
<feature type="region of interest" description="Disordered" evidence="2">
    <location>
        <begin position="450"/>
        <end position="490"/>
    </location>
</feature>
<dbReference type="EMBL" id="VDMD01000003">
    <property type="protein sequence ID" value="TRM66852.1"/>
    <property type="molecule type" value="Genomic_DNA"/>
</dbReference>
<comment type="caution">
    <text evidence="3">The sequence shown here is derived from an EMBL/GenBank/DDBJ whole genome shotgun (WGS) entry which is preliminary data.</text>
</comment>
<feature type="compositionally biased region" description="Low complexity" evidence="2">
    <location>
        <begin position="1162"/>
        <end position="1175"/>
    </location>
</feature>
<feature type="region of interest" description="Disordered" evidence="2">
    <location>
        <begin position="109"/>
        <end position="131"/>
    </location>
</feature>
<feature type="compositionally biased region" description="Low complexity" evidence="2">
    <location>
        <begin position="353"/>
        <end position="374"/>
    </location>
</feature>
<dbReference type="Proteomes" id="UP000320762">
    <property type="component" value="Unassembled WGS sequence"/>
</dbReference>
<feature type="compositionally biased region" description="Polar residues" evidence="2">
    <location>
        <begin position="546"/>
        <end position="560"/>
    </location>
</feature>
<feature type="compositionally biased region" description="Polar residues" evidence="2">
    <location>
        <begin position="599"/>
        <end position="609"/>
    </location>
</feature>
<feature type="compositionally biased region" description="Polar residues" evidence="2">
    <location>
        <begin position="697"/>
        <end position="719"/>
    </location>
</feature>
<feature type="compositionally biased region" description="Low complexity" evidence="2">
    <location>
        <begin position="1425"/>
        <end position="1437"/>
    </location>
</feature>
<keyword evidence="1" id="KW-0175">Coiled coil</keyword>
<proteinExistence type="predicted"/>
<keyword evidence="4" id="KW-1185">Reference proteome</keyword>
<feature type="region of interest" description="Disordered" evidence="2">
    <location>
        <begin position="1416"/>
        <end position="1439"/>
    </location>
</feature>
<feature type="coiled-coil region" evidence="1">
    <location>
        <begin position="1281"/>
        <end position="1342"/>
    </location>
</feature>
<feature type="region of interest" description="Disordered" evidence="2">
    <location>
        <begin position="211"/>
        <end position="269"/>
    </location>
</feature>
<reference evidence="3 4" key="1">
    <citation type="journal article" date="2019" name="New Phytol.">
        <title>Comparative genomics reveals unique wood-decay strategies and fruiting body development in the Schizophyllaceae.</title>
        <authorList>
            <person name="Almasi E."/>
            <person name="Sahu N."/>
            <person name="Krizsan K."/>
            <person name="Balint B."/>
            <person name="Kovacs G.M."/>
            <person name="Kiss B."/>
            <person name="Cseklye J."/>
            <person name="Drula E."/>
            <person name="Henrissat B."/>
            <person name="Nagy I."/>
            <person name="Chovatia M."/>
            <person name="Adam C."/>
            <person name="LaButti K."/>
            <person name="Lipzen A."/>
            <person name="Riley R."/>
            <person name="Grigoriev I.V."/>
            <person name="Nagy L.G."/>
        </authorList>
    </citation>
    <scope>NUCLEOTIDE SEQUENCE [LARGE SCALE GENOMIC DNA]</scope>
    <source>
        <strain evidence="3 4">NL-1724</strain>
    </source>
</reference>
<feature type="compositionally biased region" description="Polar residues" evidence="2">
    <location>
        <begin position="314"/>
        <end position="334"/>
    </location>
</feature>
<feature type="region of interest" description="Disordered" evidence="2">
    <location>
        <begin position="544"/>
        <end position="681"/>
    </location>
</feature>
<dbReference type="OrthoDB" id="3271284at2759"/>
<feature type="compositionally biased region" description="Polar residues" evidence="2">
    <location>
        <begin position="109"/>
        <end position="121"/>
    </location>
</feature>
<organism evidence="3 4">
    <name type="scientific">Schizophyllum amplum</name>
    <dbReference type="NCBI Taxonomy" id="97359"/>
    <lineage>
        <taxon>Eukaryota</taxon>
        <taxon>Fungi</taxon>
        <taxon>Dikarya</taxon>
        <taxon>Basidiomycota</taxon>
        <taxon>Agaricomycotina</taxon>
        <taxon>Agaricomycetes</taxon>
        <taxon>Agaricomycetidae</taxon>
        <taxon>Agaricales</taxon>
        <taxon>Schizophyllaceae</taxon>
        <taxon>Schizophyllum</taxon>
    </lineage>
</organism>
<evidence type="ECO:0000256" key="1">
    <source>
        <dbReference type="SAM" id="Coils"/>
    </source>
</evidence>
<feature type="region of interest" description="Disordered" evidence="2">
    <location>
        <begin position="314"/>
        <end position="386"/>
    </location>
</feature>
<feature type="compositionally biased region" description="Polar residues" evidence="2">
    <location>
        <begin position="946"/>
        <end position="968"/>
    </location>
</feature>
<feature type="compositionally biased region" description="Polar residues" evidence="2">
    <location>
        <begin position="214"/>
        <end position="226"/>
    </location>
</feature>
<feature type="region of interest" description="Disordered" evidence="2">
    <location>
        <begin position="1146"/>
        <end position="1205"/>
    </location>
</feature>
<feature type="compositionally biased region" description="Basic and acidic residues" evidence="2">
    <location>
        <begin position="915"/>
        <end position="926"/>
    </location>
</feature>
<name>A0A550CPW4_9AGAR</name>
<dbReference type="STRING" id="97359.A0A550CPW4"/>
<feature type="region of interest" description="Disordered" evidence="2">
    <location>
        <begin position="695"/>
        <end position="852"/>
    </location>
</feature>
<feature type="region of interest" description="Disordered" evidence="2">
    <location>
        <begin position="1"/>
        <end position="69"/>
    </location>
</feature>
<gene>
    <name evidence="3" type="ORF">BD626DRAFT_165446</name>
</gene>
<feature type="compositionally biased region" description="Low complexity" evidence="2">
    <location>
        <begin position="787"/>
        <end position="802"/>
    </location>
</feature>
<evidence type="ECO:0000256" key="2">
    <source>
        <dbReference type="SAM" id="MobiDB-lite"/>
    </source>
</evidence>
<feature type="region of interest" description="Disordered" evidence="2">
    <location>
        <begin position="891"/>
        <end position="968"/>
    </location>
</feature>
<evidence type="ECO:0000313" key="4">
    <source>
        <dbReference type="Proteomes" id="UP000320762"/>
    </source>
</evidence>
<feature type="region of interest" description="Disordered" evidence="2">
    <location>
        <begin position="987"/>
        <end position="1021"/>
    </location>
</feature>